<proteinExistence type="predicted"/>
<dbReference type="CDD" id="cd03261">
    <property type="entry name" value="ABC_Org_Solvent_Resistant"/>
    <property type="match status" value="1"/>
</dbReference>
<evidence type="ECO:0000313" key="6">
    <source>
        <dbReference type="Proteomes" id="UP000053688"/>
    </source>
</evidence>
<dbReference type="EMBL" id="AMSD01000002">
    <property type="protein sequence ID" value="EPE37246.1"/>
    <property type="molecule type" value="Genomic_DNA"/>
</dbReference>
<dbReference type="InterPro" id="IPR017871">
    <property type="entry name" value="ABC_transporter-like_CS"/>
</dbReference>
<evidence type="ECO:0000313" key="5">
    <source>
        <dbReference type="EMBL" id="EPE37246.1"/>
    </source>
</evidence>
<evidence type="ECO:0000259" key="4">
    <source>
        <dbReference type="PROSITE" id="PS50893"/>
    </source>
</evidence>
<comment type="caution">
    <text evidence="5">The sequence shown here is derived from an EMBL/GenBank/DDBJ whole genome shotgun (WGS) entry which is preliminary data.</text>
</comment>
<keyword evidence="3" id="KW-0067">ATP-binding</keyword>
<dbReference type="eggNOG" id="COG1127">
    <property type="taxonomic scope" value="Bacteria"/>
</dbReference>
<protein>
    <submittedName>
        <fullName evidence="5">ABC transporter</fullName>
    </submittedName>
</protein>
<dbReference type="PANTHER" id="PTHR43023:SF6">
    <property type="entry name" value="INTERMEMBRANE PHOSPHOLIPID TRANSPORT SYSTEM ATP-BINDING PROTEIN MLAF"/>
    <property type="match status" value="1"/>
</dbReference>
<dbReference type="STRING" id="28176.CF66_7036"/>
<dbReference type="PATRIC" id="fig|1236703.3.peg.552"/>
<dbReference type="Gene3D" id="3.40.50.300">
    <property type="entry name" value="P-loop containing nucleotide triphosphate hydrolases"/>
    <property type="match status" value="1"/>
</dbReference>
<evidence type="ECO:0000256" key="3">
    <source>
        <dbReference type="ARBA" id="ARBA00022840"/>
    </source>
</evidence>
<dbReference type="Proteomes" id="UP000053688">
    <property type="component" value="Unassembled WGS sequence"/>
</dbReference>
<dbReference type="Pfam" id="PF00005">
    <property type="entry name" value="ABC_tran"/>
    <property type="match status" value="1"/>
</dbReference>
<dbReference type="SUPFAM" id="SSF52540">
    <property type="entry name" value="P-loop containing nucleoside triphosphate hydrolases"/>
    <property type="match status" value="1"/>
</dbReference>
<reference evidence="5 6" key="1">
    <citation type="journal article" date="2014" name="Environ. Microbiol.">
        <title>Genomic signatures of obligate host dependence in the luminous bacterial symbiont of a vertebrate.</title>
        <authorList>
            <person name="Hendry T.A."/>
            <person name="de Wet J.R."/>
            <person name="Dunlap P.V."/>
        </authorList>
    </citation>
    <scope>NUCLEOTIDE SEQUENCE [LARGE SCALE GENOMIC DNA]</scope>
    <source>
        <strain evidence="5 6">Akat1</strain>
    </source>
</reference>
<evidence type="ECO:0000256" key="1">
    <source>
        <dbReference type="ARBA" id="ARBA00022448"/>
    </source>
</evidence>
<sequence>MDLMQVGNLIRIRNLSFSSSEKKILDNISLNIPKGKITALIGPSGIGKTTLLRLIAGQLIPDSGEIWFCNENIPSLSRNKLYQVRKKMSMLFQSNALFTDLSVFDNIAFPLRKHTQLDEELIRTLVLLKLESVSLRPVANLMPNELSGGMARRVALARSIALDPYLIMYDEPFVGQDPIMMAVLMKLIYSLNHALGMTSVLVSHDIAEVMSIANWVYLLVDGKVIAKGSPEELRNNSNMYVQNFLQGIFMNSSLTYSYHTAINIEKDLFQSC</sequence>
<organism evidence="5 6">
    <name type="scientific">Candidatus Photodesmus katoptron Akat1</name>
    <dbReference type="NCBI Taxonomy" id="1236703"/>
    <lineage>
        <taxon>Bacteria</taxon>
        <taxon>Pseudomonadati</taxon>
        <taxon>Pseudomonadota</taxon>
        <taxon>Gammaproteobacteria</taxon>
        <taxon>Vibrionales</taxon>
        <taxon>Vibrionaceae</taxon>
        <taxon>Candidatus Photodesmus</taxon>
    </lineage>
</organism>
<dbReference type="SMART" id="SM00382">
    <property type="entry name" value="AAA"/>
    <property type="match status" value="1"/>
</dbReference>
<dbReference type="InterPro" id="IPR003593">
    <property type="entry name" value="AAA+_ATPase"/>
</dbReference>
<keyword evidence="2" id="KW-0547">Nucleotide-binding</keyword>
<dbReference type="GO" id="GO:0005524">
    <property type="term" value="F:ATP binding"/>
    <property type="evidence" value="ECO:0007669"/>
    <property type="project" value="UniProtKB-KW"/>
</dbReference>
<keyword evidence="6" id="KW-1185">Reference proteome</keyword>
<accession>S3DZA1</accession>
<dbReference type="AlphaFoldDB" id="S3DZA1"/>
<evidence type="ECO:0000256" key="2">
    <source>
        <dbReference type="ARBA" id="ARBA00022741"/>
    </source>
</evidence>
<dbReference type="PROSITE" id="PS00211">
    <property type="entry name" value="ABC_TRANSPORTER_1"/>
    <property type="match status" value="1"/>
</dbReference>
<dbReference type="PROSITE" id="PS50893">
    <property type="entry name" value="ABC_TRANSPORTER_2"/>
    <property type="match status" value="1"/>
</dbReference>
<dbReference type="PANTHER" id="PTHR43023">
    <property type="entry name" value="PROTEIN TRIGALACTOSYLDIACYLGLYCEROL 3, CHLOROPLASTIC"/>
    <property type="match status" value="1"/>
</dbReference>
<dbReference type="GO" id="GO:0016887">
    <property type="term" value="F:ATP hydrolysis activity"/>
    <property type="evidence" value="ECO:0007669"/>
    <property type="project" value="InterPro"/>
</dbReference>
<name>S3DZA1_9GAMM</name>
<dbReference type="InterPro" id="IPR027417">
    <property type="entry name" value="P-loop_NTPase"/>
</dbReference>
<keyword evidence="1" id="KW-0813">Transport</keyword>
<dbReference type="InterPro" id="IPR003439">
    <property type="entry name" value="ABC_transporter-like_ATP-bd"/>
</dbReference>
<feature type="domain" description="ABC transporter" evidence="4">
    <location>
        <begin position="10"/>
        <end position="246"/>
    </location>
</feature>
<gene>
    <name evidence="5" type="ORF">O1U_0546</name>
</gene>